<proteinExistence type="predicted"/>
<dbReference type="Proteomes" id="UP000011713">
    <property type="component" value="Unassembled WGS sequence"/>
</dbReference>
<dbReference type="HOGENOM" id="CLU_3128324_0_0_1"/>
<protein>
    <submittedName>
        <fullName evidence="1">Uncharacterized protein</fullName>
    </submittedName>
</protein>
<reference evidence="2" key="1">
    <citation type="journal article" date="2010" name="Science">
        <title>Signatures of adaptation to obligate biotrophy in the Hyaloperonospora arabidopsidis genome.</title>
        <authorList>
            <person name="Baxter L."/>
            <person name="Tripathy S."/>
            <person name="Ishaque N."/>
            <person name="Boot N."/>
            <person name="Cabral A."/>
            <person name="Kemen E."/>
            <person name="Thines M."/>
            <person name="Ah-Fong A."/>
            <person name="Anderson R."/>
            <person name="Badejoko W."/>
            <person name="Bittner-Eddy P."/>
            <person name="Boore J.L."/>
            <person name="Chibucos M.C."/>
            <person name="Coates M."/>
            <person name="Dehal P."/>
            <person name="Delehaunty K."/>
            <person name="Dong S."/>
            <person name="Downton P."/>
            <person name="Dumas B."/>
            <person name="Fabro G."/>
            <person name="Fronick C."/>
            <person name="Fuerstenberg S.I."/>
            <person name="Fulton L."/>
            <person name="Gaulin E."/>
            <person name="Govers F."/>
            <person name="Hughes L."/>
            <person name="Humphray S."/>
            <person name="Jiang R.H."/>
            <person name="Judelson H."/>
            <person name="Kamoun S."/>
            <person name="Kyung K."/>
            <person name="Meijer H."/>
            <person name="Minx P."/>
            <person name="Morris P."/>
            <person name="Nelson J."/>
            <person name="Phuntumart V."/>
            <person name="Qutob D."/>
            <person name="Rehmany A."/>
            <person name="Rougon-Cardoso A."/>
            <person name="Ryden P."/>
            <person name="Torto-Alalibo T."/>
            <person name="Studholme D."/>
            <person name="Wang Y."/>
            <person name="Win J."/>
            <person name="Wood J."/>
            <person name="Clifton S.W."/>
            <person name="Rogers J."/>
            <person name="Van den Ackerveken G."/>
            <person name="Jones J.D."/>
            <person name="McDowell J.M."/>
            <person name="Beynon J."/>
            <person name="Tyler B.M."/>
        </authorList>
    </citation>
    <scope>NUCLEOTIDE SEQUENCE [LARGE SCALE GENOMIC DNA]</scope>
    <source>
        <strain evidence="2">Emoy2</strain>
    </source>
</reference>
<dbReference type="InParanoid" id="M4BRY0"/>
<organism evidence="1 2">
    <name type="scientific">Hyaloperonospora arabidopsidis (strain Emoy2)</name>
    <name type="common">Downy mildew agent</name>
    <name type="synonym">Peronospora arabidopsidis</name>
    <dbReference type="NCBI Taxonomy" id="559515"/>
    <lineage>
        <taxon>Eukaryota</taxon>
        <taxon>Sar</taxon>
        <taxon>Stramenopiles</taxon>
        <taxon>Oomycota</taxon>
        <taxon>Peronosporomycetes</taxon>
        <taxon>Peronosporales</taxon>
        <taxon>Peronosporaceae</taxon>
        <taxon>Hyaloperonospora</taxon>
    </lineage>
</organism>
<dbReference type="VEuPathDB" id="FungiDB:HpaG809170"/>
<keyword evidence="2" id="KW-1185">Reference proteome</keyword>
<reference evidence="1" key="2">
    <citation type="submission" date="2015-06" db="UniProtKB">
        <authorList>
            <consortium name="EnsemblProtists"/>
        </authorList>
    </citation>
    <scope>IDENTIFICATION</scope>
    <source>
        <strain evidence="1">Emoy2</strain>
    </source>
</reference>
<evidence type="ECO:0000313" key="1">
    <source>
        <dbReference type="EnsemblProtists" id="HpaP809170"/>
    </source>
</evidence>
<dbReference type="EMBL" id="JH598678">
    <property type="status" value="NOT_ANNOTATED_CDS"/>
    <property type="molecule type" value="Genomic_DNA"/>
</dbReference>
<dbReference type="AlphaFoldDB" id="M4BRY0"/>
<dbReference type="EnsemblProtists" id="HpaT809170">
    <property type="protein sequence ID" value="HpaP809170"/>
    <property type="gene ID" value="HpaG809170"/>
</dbReference>
<accession>M4BRY0</accession>
<sequence length="50" mass="6082">MKPTRRTVTITHFLYSWNHIVYQDLRACFFHAPRVYRWLHLGSRTLTCST</sequence>
<name>M4BRY0_HYAAE</name>
<evidence type="ECO:0000313" key="2">
    <source>
        <dbReference type="Proteomes" id="UP000011713"/>
    </source>
</evidence>